<dbReference type="AlphaFoldDB" id="A0A918DGB1"/>
<organism evidence="3 4">
    <name type="scientific">Bowmanella pacifica</name>
    <dbReference type="NCBI Taxonomy" id="502051"/>
    <lineage>
        <taxon>Bacteria</taxon>
        <taxon>Pseudomonadati</taxon>
        <taxon>Pseudomonadota</taxon>
        <taxon>Gammaproteobacteria</taxon>
        <taxon>Alteromonadales</taxon>
        <taxon>Alteromonadaceae</taxon>
        <taxon>Bowmanella</taxon>
    </lineage>
</organism>
<evidence type="ECO:0000256" key="1">
    <source>
        <dbReference type="SAM" id="SignalP"/>
    </source>
</evidence>
<comment type="caution">
    <text evidence="3">The sequence shown here is derived from an EMBL/GenBank/DDBJ whole genome shotgun (WGS) entry which is preliminary data.</text>
</comment>
<protein>
    <submittedName>
        <fullName evidence="3">Chitooligosaccharide deacetylase</fullName>
    </submittedName>
</protein>
<keyword evidence="4" id="KW-1185">Reference proteome</keyword>
<dbReference type="SUPFAM" id="SSF88713">
    <property type="entry name" value="Glycoside hydrolase/deacetylase"/>
    <property type="match status" value="1"/>
</dbReference>
<dbReference type="GO" id="GO:0016810">
    <property type="term" value="F:hydrolase activity, acting on carbon-nitrogen (but not peptide) bonds"/>
    <property type="evidence" value="ECO:0007669"/>
    <property type="project" value="InterPro"/>
</dbReference>
<feature type="signal peptide" evidence="1">
    <location>
        <begin position="1"/>
        <end position="21"/>
    </location>
</feature>
<dbReference type="RefSeq" id="WP_188690052.1">
    <property type="nucleotide sequence ID" value="NZ_BMLS01000001.1"/>
</dbReference>
<proteinExistence type="predicted"/>
<evidence type="ECO:0000259" key="2">
    <source>
        <dbReference type="PROSITE" id="PS51677"/>
    </source>
</evidence>
<accession>A0A918DGB1</accession>
<dbReference type="PROSITE" id="PS51677">
    <property type="entry name" value="NODB"/>
    <property type="match status" value="1"/>
</dbReference>
<dbReference type="GO" id="GO:0005975">
    <property type="term" value="P:carbohydrate metabolic process"/>
    <property type="evidence" value="ECO:0007669"/>
    <property type="project" value="InterPro"/>
</dbReference>
<reference evidence="3" key="1">
    <citation type="journal article" date="2014" name="Int. J. Syst. Evol. Microbiol.">
        <title>Complete genome sequence of Corynebacterium casei LMG S-19264T (=DSM 44701T), isolated from a smear-ripened cheese.</title>
        <authorList>
            <consortium name="US DOE Joint Genome Institute (JGI-PGF)"/>
            <person name="Walter F."/>
            <person name="Albersmeier A."/>
            <person name="Kalinowski J."/>
            <person name="Ruckert C."/>
        </authorList>
    </citation>
    <scope>NUCLEOTIDE SEQUENCE</scope>
    <source>
        <strain evidence="3">CGMCC 1.7086</strain>
    </source>
</reference>
<keyword evidence="1" id="KW-0732">Signal</keyword>
<dbReference type="CDD" id="cd10967">
    <property type="entry name" value="CE4_GLA_like_6s"/>
    <property type="match status" value="1"/>
</dbReference>
<dbReference type="Pfam" id="PF01522">
    <property type="entry name" value="Polysacc_deac_1"/>
    <property type="match status" value="1"/>
</dbReference>
<sequence length="271" mass="29892">MSKWIIATGITLSVLSQSAIAKGFIWPDGQQAAVSLAYDDALASQLDIAIPQLDKHGLQGTFYLTLSSPVLAQRLDAWRAAALNGHELGNHSINHPCRAGLPGREWVETENNLDNWSMVRMLREVQQANSFLYAIDGQTVRTYTPPCGDRLNKDGDYVSAIAPQFAAIRLPGKPLISMDELNLSHTPTWFPDQPSLDELIAYVEAAAKQGTLASISFHGVGGDHLRVDADVHDAFLAYLAKHPTRFWVGTFRDIALYIQRQQSEANLVDKK</sequence>
<reference evidence="3" key="2">
    <citation type="submission" date="2020-09" db="EMBL/GenBank/DDBJ databases">
        <authorList>
            <person name="Sun Q."/>
            <person name="Zhou Y."/>
        </authorList>
    </citation>
    <scope>NUCLEOTIDE SEQUENCE</scope>
    <source>
        <strain evidence="3">CGMCC 1.7086</strain>
    </source>
</reference>
<name>A0A918DGB1_9ALTE</name>
<dbReference type="EMBL" id="BMLS01000001">
    <property type="protein sequence ID" value="GGO65051.1"/>
    <property type="molecule type" value="Genomic_DNA"/>
</dbReference>
<gene>
    <name evidence="3" type="ORF">GCM10010982_05930</name>
</gene>
<evidence type="ECO:0000313" key="3">
    <source>
        <dbReference type="EMBL" id="GGO65051.1"/>
    </source>
</evidence>
<evidence type="ECO:0000313" key="4">
    <source>
        <dbReference type="Proteomes" id="UP000606935"/>
    </source>
</evidence>
<dbReference type="Gene3D" id="3.20.20.370">
    <property type="entry name" value="Glycoside hydrolase/deacetylase"/>
    <property type="match status" value="1"/>
</dbReference>
<dbReference type="InterPro" id="IPR002509">
    <property type="entry name" value="NODB_dom"/>
</dbReference>
<feature type="domain" description="NodB homology" evidence="2">
    <location>
        <begin position="32"/>
        <end position="271"/>
    </location>
</feature>
<dbReference type="Proteomes" id="UP000606935">
    <property type="component" value="Unassembled WGS sequence"/>
</dbReference>
<feature type="chain" id="PRO_5037502438" evidence="1">
    <location>
        <begin position="22"/>
        <end position="271"/>
    </location>
</feature>
<dbReference type="InterPro" id="IPR011330">
    <property type="entry name" value="Glyco_hydro/deAcase_b/a-brl"/>
</dbReference>